<evidence type="ECO:0000313" key="1">
    <source>
        <dbReference type="EMBL" id="PES30796.1"/>
    </source>
</evidence>
<name>A0AAE5P4S7_PRIMG</name>
<organism evidence="1 2">
    <name type="scientific">Priestia megaterium</name>
    <name type="common">Bacillus megaterium</name>
    <dbReference type="NCBI Taxonomy" id="1404"/>
    <lineage>
        <taxon>Bacteria</taxon>
        <taxon>Bacillati</taxon>
        <taxon>Bacillota</taxon>
        <taxon>Bacilli</taxon>
        <taxon>Bacillales</taxon>
        <taxon>Bacillaceae</taxon>
        <taxon>Priestia</taxon>
    </lineage>
</organism>
<evidence type="ECO:0000313" key="2">
    <source>
        <dbReference type="Proteomes" id="UP000220341"/>
    </source>
</evidence>
<dbReference type="AlphaFoldDB" id="A0AAE5P4S7"/>
<sequence>MLNIKNFHLLNNLSPEFSFLDMKYIIEVKYFIEYSNDFLFDEENKTNLYITFLSQPKDSYDFYEVEMKFFRVENFKLFASGAIQLSMLQITDLRDRNWENIKFQVQDVENQDIDFYCHSIEVVSIKSSQIIDNY</sequence>
<gene>
    <name evidence="1" type="ORF">CN497_23775</name>
</gene>
<dbReference type="EMBL" id="NTYW01000061">
    <property type="protein sequence ID" value="PES30796.1"/>
    <property type="molecule type" value="Genomic_DNA"/>
</dbReference>
<dbReference type="Proteomes" id="UP000220341">
    <property type="component" value="Unassembled WGS sequence"/>
</dbReference>
<comment type="caution">
    <text evidence="1">The sequence shown here is derived from an EMBL/GenBank/DDBJ whole genome shotgun (WGS) entry which is preliminary data.</text>
</comment>
<protein>
    <submittedName>
        <fullName evidence="1">Uncharacterized protein</fullName>
    </submittedName>
</protein>
<accession>A0AAE5P4S7</accession>
<reference evidence="1 2" key="1">
    <citation type="submission" date="2017-09" db="EMBL/GenBank/DDBJ databases">
        <title>Large-scale bioinformatics analysis of Bacillus genomes uncovers conserved roles of natural products in bacterial physiology.</title>
        <authorList>
            <consortium name="Agbiome Team Llc"/>
            <person name="Bleich R.M."/>
            <person name="Kirk G.J."/>
            <person name="Santa Maria K.C."/>
            <person name="Allen S.E."/>
            <person name="Farag S."/>
            <person name="Shank E.A."/>
            <person name="Bowers A."/>
        </authorList>
    </citation>
    <scope>NUCLEOTIDE SEQUENCE [LARGE SCALE GENOMIC DNA]</scope>
    <source>
        <strain evidence="1 2">AFS003013</strain>
    </source>
</reference>
<proteinExistence type="predicted"/>
<dbReference type="RefSeq" id="WP_098278892.1">
    <property type="nucleotide sequence ID" value="NZ_NTYW01000061.1"/>
</dbReference>